<comment type="caution">
    <text evidence="2">The sequence shown here is derived from an EMBL/GenBank/DDBJ whole genome shotgun (WGS) entry which is preliminary data.</text>
</comment>
<sequence length="124" mass="14224">MELIPYQPKLTQAQFLADLLERFPAVAADVLEEEGLIHLQVSAWARYANTCLAHGQLEEVARIIEYFQHTVEQVDSTTENALYVSFLEHLEFSGESENAKQARQLLAPQYLEIWHQLRAWLGLA</sequence>
<evidence type="ECO:0000259" key="1">
    <source>
        <dbReference type="Pfam" id="PF24722"/>
    </source>
</evidence>
<dbReference type="InterPro" id="IPR056091">
    <property type="entry name" value="DUF7674"/>
</dbReference>
<evidence type="ECO:0000313" key="2">
    <source>
        <dbReference type="EMBL" id="OUJ68773.1"/>
    </source>
</evidence>
<protein>
    <recommendedName>
        <fullName evidence="1">DUF7674 domain-containing protein</fullName>
    </recommendedName>
</protein>
<organism evidence="2 3">
    <name type="scientific">Hymenobacter crusticola</name>
    <dbReference type="NCBI Taxonomy" id="1770526"/>
    <lineage>
        <taxon>Bacteria</taxon>
        <taxon>Pseudomonadati</taxon>
        <taxon>Bacteroidota</taxon>
        <taxon>Cytophagia</taxon>
        <taxon>Cytophagales</taxon>
        <taxon>Hymenobacteraceae</taxon>
        <taxon>Hymenobacter</taxon>
    </lineage>
</organism>
<accession>A0A243W7X9</accession>
<dbReference type="Proteomes" id="UP000194873">
    <property type="component" value="Unassembled WGS sequence"/>
</dbReference>
<proteinExistence type="predicted"/>
<feature type="domain" description="DUF7674" evidence="1">
    <location>
        <begin position="17"/>
        <end position="118"/>
    </location>
</feature>
<dbReference type="AlphaFoldDB" id="A0A243W7X9"/>
<gene>
    <name evidence="2" type="ORF">BXP70_27455</name>
</gene>
<name>A0A243W7X9_9BACT</name>
<evidence type="ECO:0000313" key="3">
    <source>
        <dbReference type="Proteomes" id="UP000194873"/>
    </source>
</evidence>
<reference evidence="2 3" key="1">
    <citation type="submission" date="2017-01" db="EMBL/GenBank/DDBJ databases">
        <title>A new Hymenobacter.</title>
        <authorList>
            <person name="Liang Y."/>
            <person name="Feng F."/>
        </authorList>
    </citation>
    <scope>NUCLEOTIDE SEQUENCE [LARGE SCALE GENOMIC DNA]</scope>
    <source>
        <strain evidence="2">MIMBbqt21</strain>
    </source>
</reference>
<dbReference type="Pfam" id="PF24722">
    <property type="entry name" value="DUF7674"/>
    <property type="match status" value="1"/>
</dbReference>
<keyword evidence="3" id="KW-1185">Reference proteome</keyword>
<dbReference type="EMBL" id="MTSE01000043">
    <property type="protein sequence ID" value="OUJ68773.1"/>
    <property type="molecule type" value="Genomic_DNA"/>
</dbReference>